<dbReference type="EMBL" id="GL438870">
    <property type="protein sequence ID" value="EFN68112.1"/>
    <property type="molecule type" value="Genomic_DNA"/>
</dbReference>
<evidence type="ECO:0000313" key="4">
    <source>
        <dbReference type="Proteomes" id="UP000000311"/>
    </source>
</evidence>
<proteinExistence type="predicted"/>
<dbReference type="InParanoid" id="E2AEN7"/>
<accession>E2AEN7</accession>
<evidence type="ECO:0000256" key="1">
    <source>
        <dbReference type="SAM" id="SignalP"/>
    </source>
</evidence>
<dbReference type="OrthoDB" id="207378at2759"/>
<evidence type="ECO:0000313" key="3">
    <source>
        <dbReference type="EMBL" id="EFN68112.1"/>
    </source>
</evidence>
<keyword evidence="1" id="KW-0732">Signal</keyword>
<dbReference type="InterPro" id="IPR052728">
    <property type="entry name" value="O2_lipid_transport_reg"/>
</dbReference>
<keyword evidence="4" id="KW-1185">Reference proteome</keyword>
<name>E2AEN7_CAMFO</name>
<dbReference type="InterPro" id="IPR006621">
    <property type="entry name" value="Nose-resist-to-fluoxetine_N"/>
</dbReference>
<dbReference type="PANTHER" id="PTHR11161:SF69">
    <property type="entry name" value="NOSE RESISTANT TO FLUOXETINE PROTEIN 6-LIKE PROTEIN"/>
    <property type="match status" value="1"/>
</dbReference>
<dbReference type="PANTHER" id="PTHR11161">
    <property type="entry name" value="O-ACYLTRANSFERASE"/>
    <property type="match status" value="1"/>
</dbReference>
<dbReference type="Proteomes" id="UP000000311">
    <property type="component" value="Unassembled WGS sequence"/>
</dbReference>
<protein>
    <recommendedName>
        <fullName evidence="2">Nose resistant-to-fluoxetine protein N-terminal domain-containing protein</fullName>
    </recommendedName>
</protein>
<organism evidence="4">
    <name type="scientific">Camponotus floridanus</name>
    <name type="common">Florida carpenter ant</name>
    <dbReference type="NCBI Taxonomy" id="104421"/>
    <lineage>
        <taxon>Eukaryota</taxon>
        <taxon>Metazoa</taxon>
        <taxon>Ecdysozoa</taxon>
        <taxon>Arthropoda</taxon>
        <taxon>Hexapoda</taxon>
        <taxon>Insecta</taxon>
        <taxon>Pterygota</taxon>
        <taxon>Neoptera</taxon>
        <taxon>Endopterygota</taxon>
        <taxon>Hymenoptera</taxon>
        <taxon>Apocrita</taxon>
        <taxon>Aculeata</taxon>
        <taxon>Formicoidea</taxon>
        <taxon>Formicidae</taxon>
        <taxon>Formicinae</taxon>
        <taxon>Camponotus</taxon>
    </lineage>
</organism>
<feature type="domain" description="Nose resistant-to-fluoxetine protein N-terminal" evidence="2">
    <location>
        <begin position="126"/>
        <end position="252"/>
    </location>
</feature>
<dbReference type="Pfam" id="PF20146">
    <property type="entry name" value="NRF"/>
    <property type="match status" value="1"/>
</dbReference>
<feature type="signal peptide" evidence="1">
    <location>
        <begin position="1"/>
        <end position="20"/>
    </location>
</feature>
<dbReference type="AlphaFoldDB" id="E2AEN7"/>
<reference evidence="3 4" key="1">
    <citation type="journal article" date="2010" name="Science">
        <title>Genomic comparison of the ants Camponotus floridanus and Harpegnathos saltator.</title>
        <authorList>
            <person name="Bonasio R."/>
            <person name="Zhang G."/>
            <person name="Ye C."/>
            <person name="Mutti N.S."/>
            <person name="Fang X."/>
            <person name="Qin N."/>
            <person name="Donahue G."/>
            <person name="Yang P."/>
            <person name="Li Q."/>
            <person name="Li C."/>
            <person name="Zhang P."/>
            <person name="Huang Z."/>
            <person name="Berger S.L."/>
            <person name="Reinberg D."/>
            <person name="Wang J."/>
            <person name="Liebig J."/>
        </authorList>
    </citation>
    <scope>NUCLEOTIDE SEQUENCE [LARGE SCALE GENOMIC DNA]</scope>
    <source>
        <strain evidence="4">C129</strain>
    </source>
</reference>
<dbReference type="SMART" id="SM00703">
    <property type="entry name" value="NRF"/>
    <property type="match status" value="1"/>
</dbReference>
<feature type="chain" id="PRO_5003156865" description="Nose resistant-to-fluoxetine protein N-terminal domain-containing protein" evidence="1">
    <location>
        <begin position="21"/>
        <end position="289"/>
    </location>
</feature>
<dbReference type="OMA" id="KTIMSVE"/>
<sequence length="289" mass="33281">MAYSSSYLLAILLLAYGILAEKESNILKLSKPQKFVSIETKTSNFNTTEHEEEKNESRKPLIGFSKNNPELDWKNYLKMFEGNEEKHRDLNIDFMKEKFEKTANSIQWLADLYDPLRWARVPGKLQDECRRDMERFLEALTDGKLWAAKMSDASGRYSSQFYFGNNFWLGSSTLCKELNVTNRKNVTDNDEQPPFPLKFHVARFYLNLPNGVDYSTRQVFLGLCLPGTCDRVSLTSMLRASADRVESEGNSTHRSSGPKIHIVTVKPVPSNNYCAWRDPKFYVLSISEL</sequence>
<gene>
    <name evidence="3" type="ORF">EAG_10696</name>
</gene>
<evidence type="ECO:0000259" key="2">
    <source>
        <dbReference type="SMART" id="SM00703"/>
    </source>
</evidence>